<evidence type="ECO:0000313" key="8">
    <source>
        <dbReference type="EMBL" id="NBL65866.1"/>
    </source>
</evidence>
<keyword evidence="6 7" id="KW-0472">Membrane</keyword>
<keyword evidence="9" id="KW-1185">Reference proteome</keyword>
<evidence type="ECO:0000256" key="5">
    <source>
        <dbReference type="ARBA" id="ARBA00022989"/>
    </source>
</evidence>
<organism evidence="8 9">
    <name type="scientific">Flavobacterium ichthyis</name>
    <dbReference type="NCBI Taxonomy" id="2698827"/>
    <lineage>
        <taxon>Bacteria</taxon>
        <taxon>Pseudomonadati</taxon>
        <taxon>Bacteroidota</taxon>
        <taxon>Flavobacteriia</taxon>
        <taxon>Flavobacteriales</taxon>
        <taxon>Flavobacteriaceae</taxon>
        <taxon>Flavobacterium</taxon>
    </lineage>
</organism>
<dbReference type="InterPro" id="IPR051907">
    <property type="entry name" value="DoxX-like_oxidoreductase"/>
</dbReference>
<evidence type="ECO:0000256" key="7">
    <source>
        <dbReference type="SAM" id="Phobius"/>
    </source>
</evidence>
<dbReference type="RefSeq" id="WP_166537689.1">
    <property type="nucleotide sequence ID" value="NZ_JAABLM010000016.1"/>
</dbReference>
<comment type="subcellular location">
    <subcellularLocation>
        <location evidence="1">Cell membrane</location>
        <topology evidence="1">Multi-pass membrane protein</topology>
    </subcellularLocation>
</comment>
<evidence type="ECO:0000256" key="4">
    <source>
        <dbReference type="ARBA" id="ARBA00022692"/>
    </source>
</evidence>
<keyword evidence="4 7" id="KW-0812">Transmembrane</keyword>
<dbReference type="Pfam" id="PF07681">
    <property type="entry name" value="DoxX"/>
    <property type="match status" value="1"/>
</dbReference>
<dbReference type="EMBL" id="JAABLM010000016">
    <property type="protein sequence ID" value="NBL65866.1"/>
    <property type="molecule type" value="Genomic_DNA"/>
</dbReference>
<evidence type="ECO:0000256" key="1">
    <source>
        <dbReference type="ARBA" id="ARBA00004651"/>
    </source>
</evidence>
<comment type="similarity">
    <text evidence="2">Belongs to the DoxX family.</text>
</comment>
<evidence type="ECO:0000256" key="2">
    <source>
        <dbReference type="ARBA" id="ARBA00006679"/>
    </source>
</evidence>
<evidence type="ECO:0000256" key="3">
    <source>
        <dbReference type="ARBA" id="ARBA00022475"/>
    </source>
</evidence>
<feature type="transmembrane region" description="Helical" evidence="7">
    <location>
        <begin position="70"/>
        <end position="87"/>
    </location>
</feature>
<feature type="transmembrane region" description="Helical" evidence="7">
    <location>
        <begin position="40"/>
        <end position="63"/>
    </location>
</feature>
<evidence type="ECO:0000313" key="9">
    <source>
        <dbReference type="Proteomes" id="UP000798602"/>
    </source>
</evidence>
<gene>
    <name evidence="8" type="ORF">GV828_11705</name>
</gene>
<evidence type="ECO:0000256" key="6">
    <source>
        <dbReference type="ARBA" id="ARBA00023136"/>
    </source>
</evidence>
<feature type="transmembrane region" description="Helical" evidence="7">
    <location>
        <begin position="99"/>
        <end position="118"/>
    </location>
</feature>
<dbReference type="InterPro" id="IPR032808">
    <property type="entry name" value="DoxX"/>
</dbReference>
<proteinExistence type="inferred from homology"/>
<dbReference type="Proteomes" id="UP000798602">
    <property type="component" value="Unassembled WGS sequence"/>
</dbReference>
<sequence length="131" mass="14390">MTNLGLFILRVSTASCMMVHGWQKLQMLESGGAAEFPDVIGIGGATTLYLAIFSEFICAALILIGFVTRLATIPLIITMFIAVFIVHANDGFQMQEIGALYLTIFVFILIAGPGKYSIDHLIYKKTKPTHY</sequence>
<keyword evidence="5 7" id="KW-1133">Transmembrane helix</keyword>
<name>A0ABW9ZB00_9FLAO</name>
<dbReference type="PANTHER" id="PTHR33452">
    <property type="entry name" value="OXIDOREDUCTASE CATD-RELATED"/>
    <property type="match status" value="1"/>
</dbReference>
<comment type="caution">
    <text evidence="8">The sequence shown here is derived from an EMBL/GenBank/DDBJ whole genome shotgun (WGS) entry which is preliminary data.</text>
</comment>
<dbReference type="PANTHER" id="PTHR33452:SF1">
    <property type="entry name" value="INNER MEMBRANE PROTEIN YPHA-RELATED"/>
    <property type="match status" value="1"/>
</dbReference>
<keyword evidence="3" id="KW-1003">Cell membrane</keyword>
<reference evidence="9" key="1">
    <citation type="submission" date="2020-01" db="EMBL/GenBank/DDBJ databases">
        <title>Sphingomonas sp. strain CSW-10.</title>
        <authorList>
            <person name="Chen W.-M."/>
        </authorList>
    </citation>
    <scope>NUCLEOTIDE SEQUENCE [LARGE SCALE GENOMIC DNA]</scope>
    <source>
        <strain evidence="9">NST-5</strain>
    </source>
</reference>
<protein>
    <submittedName>
        <fullName evidence="8">DoxX family membrane protein</fullName>
    </submittedName>
</protein>
<accession>A0ABW9ZB00</accession>